<proteinExistence type="predicted"/>
<dbReference type="Pfam" id="PF07690">
    <property type="entry name" value="MFS_1"/>
    <property type="match status" value="1"/>
</dbReference>
<feature type="region of interest" description="Disordered" evidence="5">
    <location>
        <begin position="50"/>
        <end position="76"/>
    </location>
</feature>
<feature type="transmembrane region" description="Helical" evidence="6">
    <location>
        <begin position="458"/>
        <end position="477"/>
    </location>
</feature>
<evidence type="ECO:0000313" key="9">
    <source>
        <dbReference type="Proteomes" id="UP000481288"/>
    </source>
</evidence>
<dbReference type="OrthoDB" id="3357846at2759"/>
<evidence type="ECO:0000313" key="8">
    <source>
        <dbReference type="EMBL" id="TVY51479.1"/>
    </source>
</evidence>
<name>A0A7D8Z3N8_9HELO</name>
<keyword evidence="2 6" id="KW-0812">Transmembrane</keyword>
<feature type="transmembrane region" description="Helical" evidence="6">
    <location>
        <begin position="186"/>
        <end position="205"/>
    </location>
</feature>
<dbReference type="GO" id="GO:1990961">
    <property type="term" value="P:xenobiotic detoxification by transmembrane export across the plasma membrane"/>
    <property type="evidence" value="ECO:0007669"/>
    <property type="project" value="TreeGrafter"/>
</dbReference>
<evidence type="ECO:0000256" key="3">
    <source>
        <dbReference type="ARBA" id="ARBA00022989"/>
    </source>
</evidence>
<dbReference type="EMBL" id="QGMG01000805">
    <property type="protein sequence ID" value="TVY51479.1"/>
    <property type="molecule type" value="Genomic_DNA"/>
</dbReference>
<keyword evidence="4 6" id="KW-0472">Membrane</keyword>
<feature type="transmembrane region" description="Helical" evidence="6">
    <location>
        <begin position="489"/>
        <end position="514"/>
    </location>
</feature>
<comment type="caution">
    <text evidence="8">The sequence shown here is derived from an EMBL/GenBank/DDBJ whole genome shotgun (WGS) entry which is preliminary data.</text>
</comment>
<keyword evidence="3 6" id="KW-1133">Transmembrane helix</keyword>
<dbReference type="AlphaFoldDB" id="A0A7D8Z3N8"/>
<evidence type="ECO:0000256" key="2">
    <source>
        <dbReference type="ARBA" id="ARBA00022692"/>
    </source>
</evidence>
<feature type="transmembrane region" description="Helical" evidence="6">
    <location>
        <begin position="354"/>
        <end position="373"/>
    </location>
</feature>
<evidence type="ECO:0000256" key="6">
    <source>
        <dbReference type="SAM" id="Phobius"/>
    </source>
</evidence>
<organism evidence="8 9">
    <name type="scientific">Lachnellula cervina</name>
    <dbReference type="NCBI Taxonomy" id="1316786"/>
    <lineage>
        <taxon>Eukaryota</taxon>
        <taxon>Fungi</taxon>
        <taxon>Dikarya</taxon>
        <taxon>Ascomycota</taxon>
        <taxon>Pezizomycotina</taxon>
        <taxon>Leotiomycetes</taxon>
        <taxon>Helotiales</taxon>
        <taxon>Lachnaceae</taxon>
        <taxon>Lachnellula</taxon>
    </lineage>
</organism>
<dbReference type="InterPro" id="IPR011701">
    <property type="entry name" value="MFS"/>
</dbReference>
<feature type="transmembrane region" description="Helical" evidence="6">
    <location>
        <begin position="154"/>
        <end position="174"/>
    </location>
</feature>
<dbReference type="SUPFAM" id="SSF103473">
    <property type="entry name" value="MFS general substrate transporter"/>
    <property type="match status" value="1"/>
</dbReference>
<feature type="transmembrane region" description="Helical" evidence="6">
    <location>
        <begin position="217"/>
        <end position="235"/>
    </location>
</feature>
<feature type="transmembrane region" description="Helical" evidence="6">
    <location>
        <begin position="393"/>
        <end position="419"/>
    </location>
</feature>
<dbReference type="PROSITE" id="PS50850">
    <property type="entry name" value="MFS"/>
    <property type="match status" value="1"/>
</dbReference>
<dbReference type="PANTHER" id="PTHR23502:SF23">
    <property type="entry name" value="FLUCONAZOLE RESISTANCE PROTEIN 1"/>
    <property type="match status" value="1"/>
</dbReference>
<dbReference type="Gene3D" id="1.20.1250.20">
    <property type="entry name" value="MFS general substrate transporter like domains"/>
    <property type="match status" value="1"/>
</dbReference>
<gene>
    <name evidence="8" type="primary">mfs1_2</name>
    <name evidence="8" type="ORF">LCER1_G006252</name>
</gene>
<feature type="transmembrane region" description="Helical" evidence="6">
    <location>
        <begin position="431"/>
        <end position="452"/>
    </location>
</feature>
<feature type="transmembrane region" description="Helical" evidence="6">
    <location>
        <begin position="247"/>
        <end position="269"/>
    </location>
</feature>
<protein>
    <submittedName>
        <fullName evidence="8">Transporter mfs1</fullName>
    </submittedName>
</protein>
<dbReference type="GO" id="GO:0015244">
    <property type="term" value="F:fluconazole transmembrane transporter activity"/>
    <property type="evidence" value="ECO:0007669"/>
    <property type="project" value="TreeGrafter"/>
</dbReference>
<sequence length="561" mass="61463">MSELFRDTVAGFFIRTVTANKFLRYPEEIPGFQVPVSVVKDVSYDGAEKRVDGTADVGQEPGRPSDNEEEDVERGHALQPTVSHAFHPVVTKDGVILVDWYSENDSANPKNWSSLKKTMVGGTICALTFTVYFGSSCFSPSIPGVVEHFGTSEVIASCGLSLYVMAYGLGALVWSPLSEIPALGRNGLYIGTFFIFTVLMIPTAMTDSLPGLMVLRFITGWFGAPCLSTGPGSFADMLSYDKMPYILAIWAASATLAPAVGPLTVAYATEAKDWQWSMWELLWLSSFTFTLLFFVLPETSADNILLRRAARLRAVTGNQNYKSQSEIKQEEMSPREIVFDALVKPWEMNILDPAILFSTIYVALCYAVFYSFFEAFPQVFPIMYGFDAPQTGLTFISIVIGVLLAISVQLLHFYFVVAPSFIKNGPPAPEFWLKPSLVVTALIPIGLFIFAWTSSPDIYWLVPLIGVVLNQAGSYQVMNSQFSYIANIYPMYAASLFAANAAARSCLAGGAILFSRPLFISLGVNGGVSLLAGVMCVCSVLLFGLYRYGPALRAKSRFVVV</sequence>
<evidence type="ECO:0000256" key="1">
    <source>
        <dbReference type="ARBA" id="ARBA00004141"/>
    </source>
</evidence>
<dbReference type="InterPro" id="IPR020846">
    <property type="entry name" value="MFS_dom"/>
</dbReference>
<feature type="transmembrane region" description="Helical" evidence="6">
    <location>
        <begin position="281"/>
        <end position="301"/>
    </location>
</feature>
<accession>A0A7D8Z3N8</accession>
<dbReference type="GO" id="GO:0005886">
    <property type="term" value="C:plasma membrane"/>
    <property type="evidence" value="ECO:0007669"/>
    <property type="project" value="TreeGrafter"/>
</dbReference>
<dbReference type="InterPro" id="IPR036259">
    <property type="entry name" value="MFS_trans_sf"/>
</dbReference>
<reference evidence="8 9" key="1">
    <citation type="submission" date="2018-05" db="EMBL/GenBank/DDBJ databases">
        <title>Whole genome sequencing for identification of molecular markers to develop diagnostic detection tools for the regulated plant pathogen Lachnellula willkommii.</title>
        <authorList>
            <person name="Giroux E."/>
            <person name="Bilodeau G."/>
        </authorList>
    </citation>
    <scope>NUCLEOTIDE SEQUENCE [LARGE SCALE GENOMIC DNA]</scope>
    <source>
        <strain evidence="8 9">CBS 625.97</strain>
    </source>
</reference>
<evidence type="ECO:0000256" key="5">
    <source>
        <dbReference type="SAM" id="MobiDB-lite"/>
    </source>
</evidence>
<dbReference type="Proteomes" id="UP000481288">
    <property type="component" value="Unassembled WGS sequence"/>
</dbReference>
<feature type="domain" description="Major facilitator superfamily (MFS) profile" evidence="7">
    <location>
        <begin position="114"/>
        <end position="561"/>
    </location>
</feature>
<keyword evidence="9" id="KW-1185">Reference proteome</keyword>
<comment type="subcellular location">
    <subcellularLocation>
        <location evidence="1">Membrane</location>
        <topology evidence="1">Multi-pass membrane protein</topology>
    </subcellularLocation>
</comment>
<dbReference type="PANTHER" id="PTHR23502">
    <property type="entry name" value="MAJOR FACILITATOR SUPERFAMILY"/>
    <property type="match status" value="1"/>
</dbReference>
<feature type="transmembrane region" description="Helical" evidence="6">
    <location>
        <begin position="120"/>
        <end position="142"/>
    </location>
</feature>
<evidence type="ECO:0000256" key="4">
    <source>
        <dbReference type="ARBA" id="ARBA00023136"/>
    </source>
</evidence>
<feature type="transmembrane region" description="Helical" evidence="6">
    <location>
        <begin position="526"/>
        <end position="548"/>
    </location>
</feature>
<evidence type="ECO:0000259" key="7">
    <source>
        <dbReference type="PROSITE" id="PS50850"/>
    </source>
</evidence>